<evidence type="ECO:0000313" key="3">
    <source>
        <dbReference type="EMBL" id="ELZ52363.1"/>
    </source>
</evidence>
<dbReference type="EMBL" id="AOJM01000022">
    <property type="protein sequence ID" value="ELZ52363.1"/>
    <property type="molecule type" value="Genomic_DNA"/>
</dbReference>
<sequence>MQGCAMRSAAADPERAGDEPTGLADLTAFQRDLLWALSHENARKGTALKTDLADYYSDEINHSRLYQNLDTLVECGLVAKRARNRRTNEYSLTEAARRALEARRAWQAEGDAT</sequence>
<proteinExistence type="predicted"/>
<dbReference type="SUPFAM" id="SSF46785">
    <property type="entry name" value="Winged helix' DNA-binding domain"/>
    <property type="match status" value="1"/>
</dbReference>
<dbReference type="Pfam" id="PF03551">
    <property type="entry name" value="PadR"/>
    <property type="match status" value="1"/>
</dbReference>
<feature type="region of interest" description="Disordered" evidence="1">
    <location>
        <begin position="1"/>
        <end position="21"/>
    </location>
</feature>
<gene>
    <name evidence="3" type="ORF">C465_01884</name>
</gene>
<evidence type="ECO:0000259" key="2">
    <source>
        <dbReference type="Pfam" id="PF03551"/>
    </source>
</evidence>
<dbReference type="Gene3D" id="1.10.10.10">
    <property type="entry name" value="Winged helix-like DNA-binding domain superfamily/Winged helix DNA-binding domain"/>
    <property type="match status" value="1"/>
</dbReference>
<feature type="domain" description="Transcription regulator PadR N-terminal" evidence="2">
    <location>
        <begin position="37"/>
        <end position="101"/>
    </location>
</feature>
<reference evidence="3 4" key="1">
    <citation type="journal article" date="2014" name="PLoS Genet.">
        <title>Phylogenetically driven sequencing of extremely halophilic archaea reveals strategies for static and dynamic osmo-response.</title>
        <authorList>
            <person name="Becker E.A."/>
            <person name="Seitzer P.M."/>
            <person name="Tritt A."/>
            <person name="Larsen D."/>
            <person name="Krusor M."/>
            <person name="Yao A.I."/>
            <person name="Wu D."/>
            <person name="Madern D."/>
            <person name="Eisen J.A."/>
            <person name="Darling A.E."/>
            <person name="Facciotti M.T."/>
        </authorList>
    </citation>
    <scope>NUCLEOTIDE SEQUENCE [LARGE SCALE GENOMIC DNA]</scope>
    <source>
        <strain evidence="3 4">JCM 9100</strain>
    </source>
</reference>
<dbReference type="InterPro" id="IPR036388">
    <property type="entry name" value="WH-like_DNA-bd_sf"/>
</dbReference>
<dbReference type="PATRIC" id="fig|1227467.4.peg.338"/>
<evidence type="ECO:0000313" key="4">
    <source>
        <dbReference type="Proteomes" id="UP000011526"/>
    </source>
</evidence>
<dbReference type="InterPro" id="IPR036390">
    <property type="entry name" value="WH_DNA-bd_sf"/>
</dbReference>
<name>M0EZ63_9EURY</name>
<comment type="caution">
    <text evidence="3">The sequence shown here is derived from an EMBL/GenBank/DDBJ whole genome shotgun (WGS) entry which is preliminary data.</text>
</comment>
<organism evidence="3 4">
    <name type="scientific">Halorubrum distributum JCM 9100</name>
    <dbReference type="NCBI Taxonomy" id="1227467"/>
    <lineage>
        <taxon>Archaea</taxon>
        <taxon>Methanobacteriati</taxon>
        <taxon>Methanobacteriota</taxon>
        <taxon>Stenosarchaea group</taxon>
        <taxon>Halobacteria</taxon>
        <taxon>Halobacteriales</taxon>
        <taxon>Haloferacaceae</taxon>
        <taxon>Halorubrum</taxon>
        <taxon>Halorubrum distributum group</taxon>
    </lineage>
</organism>
<evidence type="ECO:0000256" key="1">
    <source>
        <dbReference type="SAM" id="MobiDB-lite"/>
    </source>
</evidence>
<protein>
    <submittedName>
        <fullName evidence="3">Transcriptional regulator, PadR-like family protein</fullName>
    </submittedName>
</protein>
<dbReference type="AlphaFoldDB" id="M0EZ63"/>
<accession>M0EZ63</accession>
<dbReference type="Proteomes" id="UP000011526">
    <property type="component" value="Unassembled WGS sequence"/>
</dbReference>
<keyword evidence="4" id="KW-1185">Reference proteome</keyword>
<dbReference type="InterPro" id="IPR005149">
    <property type="entry name" value="Tscrpt_reg_PadR_N"/>
</dbReference>